<dbReference type="SUPFAM" id="SSF56059">
    <property type="entry name" value="Glutathione synthetase ATP-binding domain-like"/>
    <property type="match status" value="1"/>
</dbReference>
<evidence type="ECO:0000256" key="3">
    <source>
        <dbReference type="ARBA" id="ARBA00022840"/>
    </source>
</evidence>
<evidence type="ECO:0000256" key="2">
    <source>
        <dbReference type="ARBA" id="ARBA00022741"/>
    </source>
</evidence>
<protein>
    <submittedName>
        <fullName evidence="4">Acetyl-CoA synthetase (NDP-forming) beta</fullName>
    </submittedName>
</protein>
<evidence type="ECO:0000256" key="1">
    <source>
        <dbReference type="ARBA" id="ARBA00022598"/>
    </source>
</evidence>
<dbReference type="GO" id="GO:0016874">
    <property type="term" value="F:ligase activity"/>
    <property type="evidence" value="ECO:0007669"/>
    <property type="project" value="UniProtKB-KW"/>
</dbReference>
<dbReference type="EMBL" id="AUZX01013621">
    <property type="protein sequence ID" value="EQD35076.1"/>
    <property type="molecule type" value="Genomic_DNA"/>
</dbReference>
<feature type="non-terminal residue" evidence="4">
    <location>
        <position position="1"/>
    </location>
</feature>
<keyword evidence="1" id="KW-0436">Ligase</keyword>
<reference evidence="4" key="2">
    <citation type="journal article" date="2014" name="ISME J.">
        <title>Microbial stratification in low pH oxic and suboxic macroscopic growths along an acid mine drainage.</title>
        <authorList>
            <person name="Mendez-Garcia C."/>
            <person name="Mesa V."/>
            <person name="Sprenger R.R."/>
            <person name="Richter M."/>
            <person name="Diez M.S."/>
            <person name="Solano J."/>
            <person name="Bargiela R."/>
            <person name="Golyshina O.V."/>
            <person name="Manteca A."/>
            <person name="Ramos J.L."/>
            <person name="Gallego J.R."/>
            <person name="Llorente I."/>
            <person name="Martins Dos Santos V.A."/>
            <person name="Jensen O.N."/>
            <person name="Pelaez A.I."/>
            <person name="Sanchez J."/>
            <person name="Ferrer M."/>
        </authorList>
    </citation>
    <scope>NUCLEOTIDE SEQUENCE</scope>
</reference>
<accession>T0YI04</accession>
<dbReference type="PANTHER" id="PTHR43334:SF1">
    <property type="entry name" value="3-HYDROXYPROPIONATE--COA LIGASE [ADP-FORMING]"/>
    <property type="match status" value="1"/>
</dbReference>
<proteinExistence type="predicted"/>
<keyword evidence="3" id="KW-0067">ATP-binding</keyword>
<gene>
    <name evidence="4" type="ORF">B1A_18464</name>
</gene>
<dbReference type="Pfam" id="PF13549">
    <property type="entry name" value="ATP-grasp_5"/>
    <property type="match status" value="1"/>
</dbReference>
<keyword evidence="2" id="KW-0547">Nucleotide-binding</keyword>
<comment type="caution">
    <text evidence="4">The sequence shown here is derived from an EMBL/GenBank/DDBJ whole genome shotgun (WGS) entry which is preliminary data.</text>
</comment>
<name>T0YI04_9ZZZZ</name>
<evidence type="ECO:0000313" key="4">
    <source>
        <dbReference type="EMBL" id="EQD35076.1"/>
    </source>
</evidence>
<dbReference type="Gene3D" id="3.30.470.20">
    <property type="entry name" value="ATP-grasp fold, B domain"/>
    <property type="match status" value="1"/>
</dbReference>
<dbReference type="AlphaFoldDB" id="T0YI04"/>
<sequence>GLIKDKCFGPSIMIGMGGINTEIYGDITFRLIPIEPRDADEMIEEVSIGKFTGSGFRGKYIDRVNLINFLMKISEMGTLSDDFLEQLDLNPVKINGKEIYVLDAKLIKT</sequence>
<reference evidence="4" key="1">
    <citation type="submission" date="2013-08" db="EMBL/GenBank/DDBJ databases">
        <authorList>
            <person name="Mendez C."/>
            <person name="Richter M."/>
            <person name="Ferrer M."/>
            <person name="Sanchez J."/>
        </authorList>
    </citation>
    <scope>NUCLEOTIDE SEQUENCE</scope>
</reference>
<organism evidence="4">
    <name type="scientific">mine drainage metagenome</name>
    <dbReference type="NCBI Taxonomy" id="410659"/>
    <lineage>
        <taxon>unclassified sequences</taxon>
        <taxon>metagenomes</taxon>
        <taxon>ecological metagenomes</taxon>
    </lineage>
</organism>
<dbReference type="GO" id="GO:0005524">
    <property type="term" value="F:ATP binding"/>
    <property type="evidence" value="ECO:0007669"/>
    <property type="project" value="UniProtKB-KW"/>
</dbReference>
<dbReference type="InterPro" id="IPR051538">
    <property type="entry name" value="Acyl-CoA_Synth/Transferase"/>
</dbReference>
<dbReference type="PANTHER" id="PTHR43334">
    <property type="entry name" value="ACETATE--COA LIGASE [ADP-FORMING]"/>
    <property type="match status" value="1"/>
</dbReference>